<evidence type="ECO:0000256" key="1">
    <source>
        <dbReference type="ARBA" id="ARBA00023012"/>
    </source>
</evidence>
<proteinExistence type="predicted"/>
<reference evidence="5 6" key="1">
    <citation type="submission" date="2020-05" db="EMBL/GenBank/DDBJ databases">
        <title>Horizontal transmission and recombination maintain forever young bacterial symbiont genomes.</title>
        <authorList>
            <person name="Russell S.L."/>
            <person name="Pepper-Tunick E."/>
            <person name="Svedberg J."/>
            <person name="Byrne A."/>
            <person name="Ruelas Castillo J."/>
            <person name="Vollmers C."/>
            <person name="Beinart R.A."/>
            <person name="Corbett-Detig R."/>
        </authorList>
    </citation>
    <scope>NUCLEOTIDE SEQUENCE [LARGE SCALE GENOMIC DNA]</scope>
    <source>
        <strain evidence="5">Santa_Monica_outfall</strain>
    </source>
</reference>
<protein>
    <submittedName>
        <fullName evidence="5">Hpt domain-containing protein</fullName>
    </submittedName>
</protein>
<keyword evidence="2" id="KW-0597">Phosphoprotein</keyword>
<dbReference type="InterPro" id="IPR008207">
    <property type="entry name" value="Sig_transdc_His_kin_Hpt_dom"/>
</dbReference>
<dbReference type="PANTHER" id="PTHR43395">
    <property type="entry name" value="SENSOR HISTIDINE KINASE CHEA"/>
    <property type="match status" value="1"/>
</dbReference>
<evidence type="ECO:0000256" key="3">
    <source>
        <dbReference type="SAM" id="MobiDB-lite"/>
    </source>
</evidence>
<dbReference type="InterPro" id="IPR051315">
    <property type="entry name" value="Bact_Chemotaxis_CheA"/>
</dbReference>
<feature type="domain" description="HPt" evidence="4">
    <location>
        <begin position="5"/>
        <end position="101"/>
    </location>
</feature>
<dbReference type="AlphaFoldDB" id="A0A6N0HVB7"/>
<evidence type="ECO:0000313" key="5">
    <source>
        <dbReference type="EMBL" id="QKQ26289.1"/>
    </source>
</evidence>
<dbReference type="EMBL" id="CP054491">
    <property type="protein sequence ID" value="QKQ26289.1"/>
    <property type="molecule type" value="Genomic_DNA"/>
</dbReference>
<dbReference type="Pfam" id="PF01627">
    <property type="entry name" value="Hpt"/>
    <property type="match status" value="1"/>
</dbReference>
<dbReference type="PROSITE" id="PS50894">
    <property type="entry name" value="HPT"/>
    <property type="match status" value="1"/>
</dbReference>
<organism evidence="5 6">
    <name type="scientific">Candidatus Reidiella endopervernicosa</name>
    <dbReference type="NCBI Taxonomy" id="2738883"/>
    <lineage>
        <taxon>Bacteria</taxon>
        <taxon>Pseudomonadati</taxon>
        <taxon>Pseudomonadota</taxon>
        <taxon>Gammaproteobacteria</taxon>
        <taxon>Candidatus Reidiella</taxon>
    </lineage>
</organism>
<dbReference type="Proteomes" id="UP000509658">
    <property type="component" value="Chromosome"/>
</dbReference>
<feature type="compositionally biased region" description="Basic residues" evidence="3">
    <location>
        <begin position="1"/>
        <end position="11"/>
    </location>
</feature>
<name>A0A6N0HVB7_9GAMM</name>
<dbReference type="Gene3D" id="1.20.120.160">
    <property type="entry name" value="HPT domain"/>
    <property type="match status" value="1"/>
</dbReference>
<sequence length="102" mass="10795">MLGRSARRHGPMHTSFPVRWPPGLALEQTPGSAEDLESMMRAAHSIKGAARMVGVDAAVGVAHVMEDLFVAAQQGQLLLATEHVDELLKSVDLLGADGEPVS</sequence>
<gene>
    <name evidence="5" type="ORF">HUE57_08320</name>
</gene>
<dbReference type="InterPro" id="IPR036641">
    <property type="entry name" value="HPT_dom_sf"/>
</dbReference>
<dbReference type="KEGG" id="rev:HUE57_08320"/>
<keyword evidence="1" id="KW-0902">Two-component regulatory system</keyword>
<accession>A0A6N0HVB7</accession>
<evidence type="ECO:0000259" key="4">
    <source>
        <dbReference type="PROSITE" id="PS50894"/>
    </source>
</evidence>
<evidence type="ECO:0000256" key="2">
    <source>
        <dbReference type="PROSITE-ProRule" id="PRU00110"/>
    </source>
</evidence>
<feature type="modified residue" description="Phosphohistidine" evidence="2">
    <location>
        <position position="44"/>
    </location>
</feature>
<dbReference type="PANTHER" id="PTHR43395:SF1">
    <property type="entry name" value="CHEMOTAXIS PROTEIN CHEA"/>
    <property type="match status" value="1"/>
</dbReference>
<dbReference type="SMART" id="SM00073">
    <property type="entry name" value="HPT"/>
    <property type="match status" value="1"/>
</dbReference>
<feature type="region of interest" description="Disordered" evidence="3">
    <location>
        <begin position="1"/>
        <end position="24"/>
    </location>
</feature>
<dbReference type="CDD" id="cd00088">
    <property type="entry name" value="HPT"/>
    <property type="match status" value="1"/>
</dbReference>
<dbReference type="GO" id="GO:0004672">
    <property type="term" value="F:protein kinase activity"/>
    <property type="evidence" value="ECO:0007669"/>
    <property type="project" value="UniProtKB-ARBA"/>
</dbReference>
<keyword evidence="6" id="KW-1185">Reference proteome</keyword>
<dbReference type="SUPFAM" id="SSF47226">
    <property type="entry name" value="Histidine-containing phosphotransfer domain, HPT domain"/>
    <property type="match status" value="1"/>
</dbReference>
<dbReference type="GO" id="GO:0000160">
    <property type="term" value="P:phosphorelay signal transduction system"/>
    <property type="evidence" value="ECO:0007669"/>
    <property type="project" value="UniProtKB-KW"/>
</dbReference>
<evidence type="ECO:0000313" key="6">
    <source>
        <dbReference type="Proteomes" id="UP000509658"/>
    </source>
</evidence>